<comment type="caution">
    <text evidence="1">The sequence shown here is derived from an EMBL/GenBank/DDBJ whole genome shotgun (WGS) entry which is preliminary data.</text>
</comment>
<protein>
    <submittedName>
        <fullName evidence="1">Uncharacterized protein</fullName>
    </submittedName>
</protein>
<sequence length="83" mass="8712">MFEMGTVVAVIIALGELIKRQEYVTAKYIPIITMCLGILAGIVYIPHVTIAEGIMNGVIAGLTSNGVYSLGKGILTAGKDKTS</sequence>
<reference evidence="1 2" key="1">
    <citation type="journal article" date="2016" name="Front. Microbiol.">
        <title>Genomic Resource of Rice Seed Associated Bacteria.</title>
        <authorList>
            <person name="Midha S."/>
            <person name="Bansal K."/>
            <person name="Sharma S."/>
            <person name="Kumar N."/>
            <person name="Patil P.P."/>
            <person name="Chaudhry V."/>
            <person name="Patil P.B."/>
        </authorList>
    </citation>
    <scope>NUCLEOTIDE SEQUENCE [LARGE SCALE GENOMIC DNA]</scope>
    <source>
        <strain evidence="1 2">NS115</strain>
    </source>
</reference>
<dbReference type="EMBL" id="LDRX01000015">
    <property type="protein sequence ID" value="KTS84424.1"/>
    <property type="molecule type" value="Genomic_DNA"/>
</dbReference>
<evidence type="ECO:0000313" key="2">
    <source>
        <dbReference type="Proteomes" id="UP000074866"/>
    </source>
</evidence>
<organism evidence="1 2">
    <name type="scientific">Paenibacillus jamilae</name>
    <dbReference type="NCBI Taxonomy" id="114136"/>
    <lineage>
        <taxon>Bacteria</taxon>
        <taxon>Bacillati</taxon>
        <taxon>Bacillota</taxon>
        <taxon>Bacilli</taxon>
        <taxon>Bacillales</taxon>
        <taxon>Paenibacillaceae</taxon>
        <taxon>Paenibacillus</taxon>
    </lineage>
</organism>
<accession>A0ACC4ZZ77</accession>
<keyword evidence="2" id="KW-1185">Reference proteome</keyword>
<name>A0ACC4ZZ77_9BACL</name>
<evidence type="ECO:0000313" key="1">
    <source>
        <dbReference type="EMBL" id="KTS84424.1"/>
    </source>
</evidence>
<proteinExistence type="predicted"/>
<gene>
    <name evidence="1" type="ORF">NS115_03560</name>
</gene>
<dbReference type="Proteomes" id="UP000074866">
    <property type="component" value="Unassembled WGS sequence"/>
</dbReference>